<evidence type="ECO:0000256" key="1">
    <source>
        <dbReference type="ARBA" id="ARBA00006718"/>
    </source>
</evidence>
<keyword evidence="3" id="KW-1185">Reference proteome</keyword>
<evidence type="ECO:0000313" key="3">
    <source>
        <dbReference type="Proteomes" id="UP000809829"/>
    </source>
</evidence>
<dbReference type="SUPFAM" id="SSF89360">
    <property type="entry name" value="HesB-like domain"/>
    <property type="match status" value="1"/>
</dbReference>
<proteinExistence type="inferred from homology"/>
<gene>
    <name evidence="2" type="ORF">JOC83_002624</name>
</gene>
<organism evidence="2 3">
    <name type="scientific">Priestia iocasae</name>
    <dbReference type="NCBI Taxonomy" id="2291674"/>
    <lineage>
        <taxon>Bacteria</taxon>
        <taxon>Bacillati</taxon>
        <taxon>Bacillota</taxon>
        <taxon>Bacilli</taxon>
        <taxon>Bacillales</taxon>
        <taxon>Bacillaceae</taxon>
        <taxon>Priestia</taxon>
    </lineage>
</organism>
<protein>
    <submittedName>
        <fullName evidence="2">Uncharacterized protein YneR</fullName>
    </submittedName>
</protein>
<dbReference type="EMBL" id="JAFBFC010000004">
    <property type="protein sequence ID" value="MBM7703775.1"/>
    <property type="molecule type" value="Genomic_DNA"/>
</dbReference>
<reference evidence="2 3" key="1">
    <citation type="submission" date="2021-01" db="EMBL/GenBank/DDBJ databases">
        <title>Genomic Encyclopedia of Type Strains, Phase IV (KMG-IV): sequencing the most valuable type-strain genomes for metagenomic binning, comparative biology and taxonomic classification.</title>
        <authorList>
            <person name="Goeker M."/>
        </authorList>
    </citation>
    <scope>NUCLEOTIDE SEQUENCE [LARGE SCALE GENOMIC DNA]</scope>
    <source>
        <strain evidence="2 3">DSM 104297</strain>
    </source>
</reference>
<dbReference type="Proteomes" id="UP000809829">
    <property type="component" value="Unassembled WGS sequence"/>
</dbReference>
<dbReference type="PIRSF" id="PIRSF034852">
    <property type="entry name" value="UCP034852"/>
    <property type="match status" value="1"/>
</dbReference>
<dbReference type="Gene3D" id="2.60.300.12">
    <property type="entry name" value="HesB-like domain"/>
    <property type="match status" value="1"/>
</dbReference>
<comment type="similarity">
    <text evidence="1">Belongs to the HesB/IscA family.</text>
</comment>
<dbReference type="InterPro" id="IPR035903">
    <property type="entry name" value="HesB-like_dom_sf"/>
</dbReference>
<sequence length="96" mass="11095">MKLTVTEQAANWYKDEMNIQNDQYVRFFARYGGCSNVQKGFSLGVGTDNPINIGAKTTVNGITFFIEEEDIWYFDGHDLMVDYNNETQEPDFNYEA</sequence>
<dbReference type="RefSeq" id="WP_205187720.1">
    <property type="nucleotide sequence ID" value="NZ_JAFBFC010000004.1"/>
</dbReference>
<accession>A0ABS2QWI6</accession>
<comment type="caution">
    <text evidence="2">The sequence shown here is derived from an EMBL/GenBank/DDBJ whole genome shotgun (WGS) entry which is preliminary data.</text>
</comment>
<dbReference type="InterPro" id="IPR008326">
    <property type="entry name" value="PdhI-like"/>
</dbReference>
<name>A0ABS2QWI6_9BACI</name>
<evidence type="ECO:0000313" key="2">
    <source>
        <dbReference type="EMBL" id="MBM7703775.1"/>
    </source>
</evidence>